<evidence type="ECO:0000313" key="1">
    <source>
        <dbReference type="EMBL" id="KAI0090947.1"/>
    </source>
</evidence>
<accession>A0ACB8U984</accession>
<evidence type="ECO:0000313" key="2">
    <source>
        <dbReference type="Proteomes" id="UP001055072"/>
    </source>
</evidence>
<gene>
    <name evidence="1" type="ORF">BDY19DRAFT_991550</name>
</gene>
<organism evidence="1 2">
    <name type="scientific">Irpex rosettiformis</name>
    <dbReference type="NCBI Taxonomy" id="378272"/>
    <lineage>
        <taxon>Eukaryota</taxon>
        <taxon>Fungi</taxon>
        <taxon>Dikarya</taxon>
        <taxon>Basidiomycota</taxon>
        <taxon>Agaricomycotina</taxon>
        <taxon>Agaricomycetes</taxon>
        <taxon>Polyporales</taxon>
        <taxon>Irpicaceae</taxon>
        <taxon>Irpex</taxon>
    </lineage>
</organism>
<reference evidence="1" key="1">
    <citation type="journal article" date="2021" name="Environ. Microbiol.">
        <title>Gene family expansions and transcriptome signatures uncover fungal adaptations to wood decay.</title>
        <authorList>
            <person name="Hage H."/>
            <person name="Miyauchi S."/>
            <person name="Viragh M."/>
            <person name="Drula E."/>
            <person name="Min B."/>
            <person name="Chaduli D."/>
            <person name="Navarro D."/>
            <person name="Favel A."/>
            <person name="Norest M."/>
            <person name="Lesage-Meessen L."/>
            <person name="Balint B."/>
            <person name="Merenyi Z."/>
            <person name="de Eugenio L."/>
            <person name="Morin E."/>
            <person name="Martinez A.T."/>
            <person name="Baldrian P."/>
            <person name="Stursova M."/>
            <person name="Martinez M.J."/>
            <person name="Novotny C."/>
            <person name="Magnuson J.K."/>
            <person name="Spatafora J.W."/>
            <person name="Maurice S."/>
            <person name="Pangilinan J."/>
            <person name="Andreopoulos W."/>
            <person name="LaButti K."/>
            <person name="Hundley H."/>
            <person name="Na H."/>
            <person name="Kuo A."/>
            <person name="Barry K."/>
            <person name="Lipzen A."/>
            <person name="Henrissat B."/>
            <person name="Riley R."/>
            <person name="Ahrendt S."/>
            <person name="Nagy L.G."/>
            <person name="Grigoriev I.V."/>
            <person name="Martin F."/>
            <person name="Rosso M.N."/>
        </authorList>
    </citation>
    <scope>NUCLEOTIDE SEQUENCE</scope>
    <source>
        <strain evidence="1">CBS 384.51</strain>
    </source>
</reference>
<comment type="caution">
    <text evidence="1">The sequence shown here is derived from an EMBL/GenBank/DDBJ whole genome shotgun (WGS) entry which is preliminary data.</text>
</comment>
<sequence length="320" mass="35620">MFMNLSDEELKGMKYKFSGLLDGKSEPSVYPIICESMNEALNLAAQHRKDDVKYRFMDISEWPESNANDLKIDIAIQKSHLEDSSRQTHVGRNAWAWMTAGVEVKYTIDHSAFLFDDISLKAETPVLRNSKKGKKSWDAACRVRYRDDGRMSDEELGCDTTAVLATEEEVKEFVAVQPRNKYAAERAKKIIDNRHLSQSIQGSDRVHFIGKHSAASSSLTGRATKGCNDSTAVLTTEEEVKELVAVQPRNKYAAERAKEIIGNRVFYAIYKVICHNASKGSDSVHFIGKHSAASSSLTGRATKGYVTFNMGAKDVGGPRL</sequence>
<proteinExistence type="predicted"/>
<protein>
    <submittedName>
        <fullName evidence="1">Uncharacterized protein</fullName>
    </submittedName>
</protein>
<dbReference type="Proteomes" id="UP001055072">
    <property type="component" value="Unassembled WGS sequence"/>
</dbReference>
<name>A0ACB8U984_9APHY</name>
<dbReference type="EMBL" id="MU274906">
    <property type="protein sequence ID" value="KAI0090947.1"/>
    <property type="molecule type" value="Genomic_DNA"/>
</dbReference>
<keyword evidence="2" id="KW-1185">Reference proteome</keyword>